<evidence type="ECO:0000256" key="6">
    <source>
        <dbReference type="SAM" id="MobiDB-lite"/>
    </source>
</evidence>
<dbReference type="Proteomes" id="UP000472277">
    <property type="component" value="Chromosome 17"/>
</dbReference>
<dbReference type="GO" id="GO:0005739">
    <property type="term" value="C:mitochondrion"/>
    <property type="evidence" value="ECO:0007669"/>
    <property type="project" value="UniProtKB-SubCell"/>
</dbReference>
<dbReference type="FunFam" id="2.20.25.10:FF:000017">
    <property type="entry name" value="protein preY, mitochondrial"/>
    <property type="match status" value="1"/>
</dbReference>
<dbReference type="Ensembl" id="ENSSTUT00000035636.1">
    <property type="protein sequence ID" value="ENSSTUP00000034101.1"/>
    <property type="gene ID" value="ENSSTUG00000014566.1"/>
</dbReference>
<evidence type="ECO:0000313" key="7">
    <source>
        <dbReference type="Ensembl" id="ENSSTUP00000034101.1"/>
    </source>
</evidence>
<dbReference type="PANTHER" id="PTHR33505:SF4">
    <property type="entry name" value="PROTEIN PREY, MITOCHONDRIAL"/>
    <property type="match status" value="1"/>
</dbReference>
<accession>A0A673YHI6</accession>
<dbReference type="Gene3D" id="2.20.25.10">
    <property type="match status" value="1"/>
</dbReference>
<protein>
    <recommendedName>
        <fullName evidence="5">Protein preY, mitochondrial</fullName>
    </recommendedName>
</protein>
<proteinExistence type="inferred from homology"/>
<gene>
    <name evidence="7" type="primary">PYURF</name>
</gene>
<dbReference type="InParanoid" id="A0A673YHI6"/>
<keyword evidence="8" id="KW-1185">Reference proteome</keyword>
<dbReference type="GeneTree" id="ENSGT00390000015889"/>
<evidence type="ECO:0000256" key="2">
    <source>
        <dbReference type="ARBA" id="ARBA00022946"/>
    </source>
</evidence>
<organism evidence="7 8">
    <name type="scientific">Salmo trutta</name>
    <name type="common">Brown trout</name>
    <dbReference type="NCBI Taxonomy" id="8032"/>
    <lineage>
        <taxon>Eukaryota</taxon>
        <taxon>Metazoa</taxon>
        <taxon>Chordata</taxon>
        <taxon>Craniata</taxon>
        <taxon>Vertebrata</taxon>
        <taxon>Euteleostomi</taxon>
        <taxon>Actinopterygii</taxon>
        <taxon>Neopterygii</taxon>
        <taxon>Teleostei</taxon>
        <taxon>Protacanthopterygii</taxon>
        <taxon>Salmoniformes</taxon>
        <taxon>Salmonidae</taxon>
        <taxon>Salmoninae</taxon>
        <taxon>Salmo</taxon>
    </lineage>
</organism>
<dbReference type="SUPFAM" id="SSF158997">
    <property type="entry name" value="Trm112p-like"/>
    <property type="match status" value="1"/>
</dbReference>
<dbReference type="Pfam" id="PF03966">
    <property type="entry name" value="Trm112p"/>
    <property type="match status" value="1"/>
</dbReference>
<comment type="subcellular location">
    <subcellularLocation>
        <location evidence="1">Mitochondrion</location>
    </subcellularLocation>
</comment>
<reference evidence="7" key="1">
    <citation type="submission" date="2025-08" db="UniProtKB">
        <authorList>
            <consortium name="Ensembl"/>
        </authorList>
    </citation>
    <scope>IDENTIFICATION</scope>
</reference>
<comment type="similarity">
    <text evidence="4">Belongs to the PREY family.</text>
</comment>
<sequence length="119" mass="13712">MFQNALRRLSNETLRFQTSVKYVRLLWGVRPLPVSARHLADVKDTLPFDTSLLEFLVCPLSKKQLRYEEKTNELINEELGIAYPIIDGIPNMIPTDARLIKNDPETPVEPAQRHETPKT</sequence>
<keyword evidence="3" id="KW-0496">Mitochondrion</keyword>
<evidence type="ECO:0000256" key="5">
    <source>
        <dbReference type="ARBA" id="ARBA00040939"/>
    </source>
</evidence>
<dbReference type="InterPro" id="IPR005651">
    <property type="entry name" value="Trm112-like"/>
</dbReference>
<evidence type="ECO:0000313" key="8">
    <source>
        <dbReference type="Proteomes" id="UP000472277"/>
    </source>
</evidence>
<feature type="region of interest" description="Disordered" evidence="6">
    <location>
        <begin position="97"/>
        <end position="119"/>
    </location>
</feature>
<dbReference type="PANTHER" id="PTHR33505">
    <property type="entry name" value="ZGC:162634"/>
    <property type="match status" value="1"/>
</dbReference>
<dbReference type="AlphaFoldDB" id="A0A673YHI6"/>
<evidence type="ECO:0000256" key="3">
    <source>
        <dbReference type="ARBA" id="ARBA00023128"/>
    </source>
</evidence>
<name>A0A673YHI6_SALTR</name>
<dbReference type="HAMAP" id="MF_01187">
    <property type="entry name" value="UPF0434"/>
    <property type="match status" value="1"/>
</dbReference>
<dbReference type="OMA" id="NMIPTDA"/>
<reference evidence="7" key="2">
    <citation type="submission" date="2025-09" db="UniProtKB">
        <authorList>
            <consortium name="Ensembl"/>
        </authorList>
    </citation>
    <scope>IDENTIFICATION</scope>
</reference>
<keyword evidence="2" id="KW-0809">Transit peptide</keyword>
<evidence type="ECO:0000256" key="4">
    <source>
        <dbReference type="ARBA" id="ARBA00038479"/>
    </source>
</evidence>
<evidence type="ECO:0000256" key="1">
    <source>
        <dbReference type="ARBA" id="ARBA00004173"/>
    </source>
</evidence>